<keyword evidence="1" id="KW-0862">Zinc</keyword>
<dbReference type="Pfam" id="PF02585">
    <property type="entry name" value="PIG-L"/>
    <property type="match status" value="1"/>
</dbReference>
<dbReference type="EMBL" id="JACKVK010000001">
    <property type="protein sequence ID" value="MCV7419378.1"/>
    <property type="molecule type" value="Genomic_DNA"/>
</dbReference>
<accession>A0A9X3BYT4</accession>
<reference evidence="2" key="1">
    <citation type="submission" date="2020-07" db="EMBL/GenBank/DDBJ databases">
        <authorList>
            <person name="Pettersson B.M.F."/>
            <person name="Behra P.R.K."/>
            <person name="Ramesh M."/>
            <person name="Das S."/>
            <person name="Dasgupta S."/>
            <person name="Kirsebom L.A."/>
        </authorList>
    </citation>
    <scope>NUCLEOTIDE SEQUENCE</scope>
    <source>
        <strain evidence="2">DSM 44838</strain>
    </source>
</reference>
<dbReference type="Proteomes" id="UP001141629">
    <property type="component" value="Unassembled WGS sequence"/>
</dbReference>
<dbReference type="GO" id="GO:0016137">
    <property type="term" value="P:glycoside metabolic process"/>
    <property type="evidence" value="ECO:0007669"/>
    <property type="project" value="UniProtKB-ARBA"/>
</dbReference>
<organism evidence="2 3">
    <name type="scientific">Mycobacterium yunnanensis</name>
    <dbReference type="NCBI Taxonomy" id="368477"/>
    <lineage>
        <taxon>Bacteria</taxon>
        <taxon>Bacillati</taxon>
        <taxon>Actinomycetota</taxon>
        <taxon>Actinomycetes</taxon>
        <taxon>Mycobacteriales</taxon>
        <taxon>Mycobacteriaceae</taxon>
        <taxon>Mycobacterium</taxon>
    </lineage>
</organism>
<evidence type="ECO:0000313" key="2">
    <source>
        <dbReference type="EMBL" id="MCV7419378.1"/>
    </source>
</evidence>
<dbReference type="RefSeq" id="WP_263994132.1">
    <property type="nucleotide sequence ID" value="NZ_JACKVK010000001.1"/>
</dbReference>
<dbReference type="SUPFAM" id="SSF102588">
    <property type="entry name" value="LmbE-like"/>
    <property type="match status" value="1"/>
</dbReference>
<dbReference type="GO" id="GO:0016811">
    <property type="term" value="F:hydrolase activity, acting on carbon-nitrogen (but not peptide) bonds, in linear amides"/>
    <property type="evidence" value="ECO:0007669"/>
    <property type="project" value="TreeGrafter"/>
</dbReference>
<dbReference type="Gene3D" id="3.40.50.10320">
    <property type="entry name" value="LmbE-like"/>
    <property type="match status" value="1"/>
</dbReference>
<dbReference type="InterPro" id="IPR024078">
    <property type="entry name" value="LmbE-like_dom_sf"/>
</dbReference>
<dbReference type="PANTHER" id="PTHR12993">
    <property type="entry name" value="N-ACETYLGLUCOSAMINYL-PHOSPHATIDYLINOSITOL DE-N-ACETYLASE-RELATED"/>
    <property type="match status" value="1"/>
</dbReference>
<dbReference type="PANTHER" id="PTHR12993:SF29">
    <property type="entry name" value="BLR3841 PROTEIN"/>
    <property type="match status" value="1"/>
</dbReference>
<keyword evidence="3" id="KW-1185">Reference proteome</keyword>
<sequence length="253" mass="26937">MTAAGNGPRFAAAPVVDGGTPAADWRDWVDRLPALDLSECPALVVVAPHPDDETLGFGATASLLHSRGVDVTVISVTDGGGSVPGLSPEERRWLERQRRDELRSATAILGLDQPMALGLADGEVAARQGELTTLLADVLAARPPGTWCAATWRGDGHPDHEAVGRSAAAAVSRTGATLLEFPVWMWHWAAPGDEAVPWHRMSAAPRDHAAMERKRNATAAYASQLAPYRDGAEVVLPPFVVERLFAVPEVVIR</sequence>
<dbReference type="InterPro" id="IPR003737">
    <property type="entry name" value="GlcNAc_PI_deacetylase-related"/>
</dbReference>
<gene>
    <name evidence="2" type="ORF">H7K45_02390</name>
</gene>
<reference evidence="2" key="2">
    <citation type="journal article" date="2022" name="BMC Genomics">
        <title>Comparative genome analysis of mycobacteria focusing on tRNA and non-coding RNA.</title>
        <authorList>
            <person name="Behra P.R.K."/>
            <person name="Pettersson B.M.F."/>
            <person name="Ramesh M."/>
            <person name="Das S."/>
            <person name="Dasgupta S."/>
            <person name="Kirsebom L.A."/>
        </authorList>
    </citation>
    <scope>NUCLEOTIDE SEQUENCE</scope>
    <source>
        <strain evidence="2">DSM 44838</strain>
    </source>
</reference>
<comment type="caution">
    <text evidence="2">The sequence shown here is derived from an EMBL/GenBank/DDBJ whole genome shotgun (WGS) entry which is preliminary data.</text>
</comment>
<evidence type="ECO:0000313" key="3">
    <source>
        <dbReference type="Proteomes" id="UP001141629"/>
    </source>
</evidence>
<evidence type="ECO:0000256" key="1">
    <source>
        <dbReference type="ARBA" id="ARBA00022833"/>
    </source>
</evidence>
<name>A0A9X3BYT4_9MYCO</name>
<protein>
    <submittedName>
        <fullName evidence="2">PIG-L family deacetylase</fullName>
    </submittedName>
</protein>
<dbReference type="AlphaFoldDB" id="A0A9X3BYT4"/>
<proteinExistence type="predicted"/>